<reference evidence="12 13" key="1">
    <citation type="submission" date="2020-02" db="EMBL/GenBank/DDBJ databases">
        <authorList>
            <person name="Kim M.K."/>
        </authorList>
    </citation>
    <scope>NUCLEOTIDE SEQUENCE [LARGE SCALE GENOMIC DNA]</scope>
    <source>
        <strain evidence="12 13">BT327</strain>
    </source>
</reference>
<evidence type="ECO:0000313" key="12">
    <source>
        <dbReference type="EMBL" id="NEM98645.1"/>
    </source>
</evidence>
<evidence type="ECO:0000256" key="2">
    <source>
        <dbReference type="ARBA" id="ARBA00001946"/>
    </source>
</evidence>
<proteinExistence type="inferred from homology"/>
<dbReference type="InterPro" id="IPR036397">
    <property type="entry name" value="RNaseH_sf"/>
</dbReference>
<dbReference type="EMBL" id="JAAGWD010000005">
    <property type="protein sequence ID" value="NEM98645.1"/>
    <property type="molecule type" value="Genomic_DNA"/>
</dbReference>
<keyword evidence="10" id="KW-0460">Magnesium</keyword>
<accession>A0A6B3LUF7</accession>
<evidence type="ECO:0000256" key="5">
    <source>
        <dbReference type="ARBA" id="ARBA00012180"/>
    </source>
</evidence>
<dbReference type="PANTHER" id="PTHR10642">
    <property type="entry name" value="RIBONUCLEASE H1"/>
    <property type="match status" value="1"/>
</dbReference>
<evidence type="ECO:0000313" key="13">
    <source>
        <dbReference type="Proteomes" id="UP000474777"/>
    </source>
</evidence>
<comment type="subunit">
    <text evidence="4">Monomer.</text>
</comment>
<dbReference type="EC" id="3.1.26.4" evidence="5"/>
<dbReference type="GO" id="GO:0043137">
    <property type="term" value="P:DNA replication, removal of RNA primer"/>
    <property type="evidence" value="ECO:0007669"/>
    <property type="project" value="TreeGrafter"/>
</dbReference>
<evidence type="ECO:0000256" key="3">
    <source>
        <dbReference type="ARBA" id="ARBA00005300"/>
    </source>
</evidence>
<dbReference type="AlphaFoldDB" id="A0A6B3LUF7"/>
<dbReference type="SUPFAM" id="SSF53098">
    <property type="entry name" value="Ribonuclease H-like"/>
    <property type="match status" value="1"/>
</dbReference>
<dbReference type="GO" id="GO:0003676">
    <property type="term" value="F:nucleic acid binding"/>
    <property type="evidence" value="ECO:0007669"/>
    <property type="project" value="InterPro"/>
</dbReference>
<dbReference type="Pfam" id="PF00075">
    <property type="entry name" value="RNase_H"/>
    <property type="match status" value="1"/>
</dbReference>
<dbReference type="CDD" id="cd09278">
    <property type="entry name" value="RNase_HI_prokaryote_like"/>
    <property type="match status" value="1"/>
</dbReference>
<evidence type="ECO:0000256" key="10">
    <source>
        <dbReference type="ARBA" id="ARBA00022842"/>
    </source>
</evidence>
<feature type="domain" description="RNase H type-1" evidence="11">
    <location>
        <begin position="1"/>
        <end position="136"/>
    </location>
</feature>
<evidence type="ECO:0000259" key="11">
    <source>
        <dbReference type="PROSITE" id="PS50879"/>
    </source>
</evidence>
<dbReference type="InterPro" id="IPR012337">
    <property type="entry name" value="RNaseH-like_sf"/>
</dbReference>
<dbReference type="InterPro" id="IPR050092">
    <property type="entry name" value="RNase_H"/>
</dbReference>
<dbReference type="Proteomes" id="UP000474777">
    <property type="component" value="Unassembled WGS sequence"/>
</dbReference>
<evidence type="ECO:0000256" key="6">
    <source>
        <dbReference type="ARBA" id="ARBA00022722"/>
    </source>
</evidence>
<protein>
    <recommendedName>
        <fullName evidence="5">ribonuclease H</fullName>
        <ecNumber evidence="5">3.1.26.4</ecNumber>
    </recommendedName>
</protein>
<dbReference type="InterPro" id="IPR002156">
    <property type="entry name" value="RNaseH_domain"/>
</dbReference>
<keyword evidence="8" id="KW-0255">Endonuclease</keyword>
<organism evidence="12 13">
    <name type="scientific">Pontibacter burrus</name>
    <dbReference type="NCBI Taxonomy" id="2704466"/>
    <lineage>
        <taxon>Bacteria</taxon>
        <taxon>Pseudomonadati</taxon>
        <taxon>Bacteroidota</taxon>
        <taxon>Cytophagia</taxon>
        <taxon>Cytophagales</taxon>
        <taxon>Hymenobacteraceae</taxon>
        <taxon>Pontibacter</taxon>
    </lineage>
</organism>
<dbReference type="PROSITE" id="PS50879">
    <property type="entry name" value="RNASE_H_1"/>
    <property type="match status" value="1"/>
</dbReference>
<evidence type="ECO:0000256" key="7">
    <source>
        <dbReference type="ARBA" id="ARBA00022723"/>
    </source>
</evidence>
<dbReference type="GO" id="GO:0046872">
    <property type="term" value="F:metal ion binding"/>
    <property type="evidence" value="ECO:0007669"/>
    <property type="project" value="UniProtKB-KW"/>
</dbReference>
<sequence length="154" mass="17015">MIEIFTDGASRGNPGPGGYGVILRWGPHVKELSAGFRKTTNNRMELLAVIVGLEAITKPGIPITIYSDSKYVVDAVEKRWVFGWQKKGFAGKANGDLWARFLRIYAKHNVRFVWVRGHAGHPENERCDELAVAAALSPNLPADEGFESGMFNSK</sequence>
<gene>
    <name evidence="12" type="primary">rnhA</name>
    <name evidence="12" type="ORF">GXP69_13145</name>
</gene>
<evidence type="ECO:0000256" key="1">
    <source>
        <dbReference type="ARBA" id="ARBA00000077"/>
    </source>
</evidence>
<comment type="similarity">
    <text evidence="3">Belongs to the RNase H family.</text>
</comment>
<evidence type="ECO:0000256" key="8">
    <source>
        <dbReference type="ARBA" id="ARBA00022759"/>
    </source>
</evidence>
<dbReference type="NCBIfam" id="NF001236">
    <property type="entry name" value="PRK00203.1"/>
    <property type="match status" value="1"/>
</dbReference>
<dbReference type="GO" id="GO:0004523">
    <property type="term" value="F:RNA-DNA hybrid ribonuclease activity"/>
    <property type="evidence" value="ECO:0007669"/>
    <property type="project" value="UniProtKB-EC"/>
</dbReference>
<keyword evidence="9 12" id="KW-0378">Hydrolase</keyword>
<comment type="caution">
    <text evidence="12">The sequence shown here is derived from an EMBL/GenBank/DDBJ whole genome shotgun (WGS) entry which is preliminary data.</text>
</comment>
<dbReference type="RefSeq" id="WP_163915526.1">
    <property type="nucleotide sequence ID" value="NZ_JAAGWD010000005.1"/>
</dbReference>
<keyword evidence="6" id="KW-0540">Nuclease</keyword>
<comment type="cofactor">
    <cofactor evidence="2">
        <name>Mg(2+)</name>
        <dbReference type="ChEBI" id="CHEBI:18420"/>
    </cofactor>
</comment>
<evidence type="ECO:0000256" key="9">
    <source>
        <dbReference type="ARBA" id="ARBA00022801"/>
    </source>
</evidence>
<dbReference type="Gene3D" id="3.30.420.10">
    <property type="entry name" value="Ribonuclease H-like superfamily/Ribonuclease H"/>
    <property type="match status" value="1"/>
</dbReference>
<evidence type="ECO:0000256" key="4">
    <source>
        <dbReference type="ARBA" id="ARBA00011245"/>
    </source>
</evidence>
<dbReference type="InterPro" id="IPR022892">
    <property type="entry name" value="RNaseHI"/>
</dbReference>
<dbReference type="PANTHER" id="PTHR10642:SF26">
    <property type="entry name" value="RIBONUCLEASE H1"/>
    <property type="match status" value="1"/>
</dbReference>
<comment type="catalytic activity">
    <reaction evidence="1">
        <text>Endonucleolytic cleavage to 5'-phosphomonoester.</text>
        <dbReference type="EC" id="3.1.26.4"/>
    </reaction>
</comment>
<keyword evidence="13" id="KW-1185">Reference proteome</keyword>
<keyword evidence="7" id="KW-0479">Metal-binding</keyword>
<name>A0A6B3LUF7_9BACT</name>